<gene>
    <name evidence="1" type="ORF">MEDL_53508</name>
</gene>
<comment type="caution">
    <text evidence="1">The sequence shown here is derived from an EMBL/GenBank/DDBJ whole genome shotgun (WGS) entry which is preliminary data.</text>
</comment>
<name>A0A8S3UBB6_MYTED</name>
<dbReference type="AlphaFoldDB" id="A0A8S3UBB6"/>
<accession>A0A8S3UBB6</accession>
<proteinExistence type="predicted"/>
<dbReference type="InterPro" id="IPR011044">
    <property type="entry name" value="Quino_amine_DH_bsu"/>
</dbReference>
<keyword evidence="2" id="KW-1185">Reference proteome</keyword>
<sequence>MYSALSKLKKNGTNFQLYTIIKKYEANLLKEDKASGLSEKEKGMQEIDLYFSKSSEIDQFLTKDSSFGIIKINHLPPSCKMSIRKDHTAQMLSTEMVNSVVISKGPVTVQDPEHAVINTVKKRGSVASMEFVKHIKTYSLATKYENIDDANFSNAVILPSGDIIITDCAEQGGILVFDKNGFLKSEIKNLGRAHCACLVDNKHLAFSFPKNENVKLVSIDHMKLLNTFKLGSTCVGLASAQGNIVVCTRPSSIFVIDTSNGNILKEMDLHLNNITHVQFYQTHMLITQVNSNIIWCFDKYGNEEKKFDFGNKDFRNLCVDKYGNIFVSEVDSNKIYVLSFTSGKTKVLLNENNGLEQPKAIAYNEKSDSIVIVGMNGIFSAIFDIIYE</sequence>
<reference evidence="1" key="1">
    <citation type="submission" date="2021-03" db="EMBL/GenBank/DDBJ databases">
        <authorList>
            <person name="Bekaert M."/>
        </authorList>
    </citation>
    <scope>NUCLEOTIDE SEQUENCE</scope>
</reference>
<dbReference type="EMBL" id="CAJPWZ010002581">
    <property type="protein sequence ID" value="CAG2241256.1"/>
    <property type="molecule type" value="Genomic_DNA"/>
</dbReference>
<evidence type="ECO:0000313" key="1">
    <source>
        <dbReference type="EMBL" id="CAG2241256.1"/>
    </source>
</evidence>
<organism evidence="1 2">
    <name type="scientific">Mytilus edulis</name>
    <name type="common">Blue mussel</name>
    <dbReference type="NCBI Taxonomy" id="6550"/>
    <lineage>
        <taxon>Eukaryota</taxon>
        <taxon>Metazoa</taxon>
        <taxon>Spiralia</taxon>
        <taxon>Lophotrochozoa</taxon>
        <taxon>Mollusca</taxon>
        <taxon>Bivalvia</taxon>
        <taxon>Autobranchia</taxon>
        <taxon>Pteriomorphia</taxon>
        <taxon>Mytilida</taxon>
        <taxon>Mytiloidea</taxon>
        <taxon>Mytilidae</taxon>
        <taxon>Mytilinae</taxon>
        <taxon>Mytilus</taxon>
    </lineage>
</organism>
<dbReference type="InterPro" id="IPR015943">
    <property type="entry name" value="WD40/YVTN_repeat-like_dom_sf"/>
</dbReference>
<evidence type="ECO:0000313" key="2">
    <source>
        <dbReference type="Proteomes" id="UP000683360"/>
    </source>
</evidence>
<protein>
    <submittedName>
        <fullName evidence="1">Uncharacterized protein</fullName>
    </submittedName>
</protein>
<dbReference type="SUPFAM" id="SSF50969">
    <property type="entry name" value="YVTN repeat-like/Quinoprotein amine dehydrogenase"/>
    <property type="match status" value="1"/>
</dbReference>
<dbReference type="Proteomes" id="UP000683360">
    <property type="component" value="Unassembled WGS sequence"/>
</dbReference>
<dbReference type="Gene3D" id="2.130.10.10">
    <property type="entry name" value="YVTN repeat-like/Quinoprotein amine dehydrogenase"/>
    <property type="match status" value="1"/>
</dbReference>